<evidence type="ECO:0000313" key="1">
    <source>
        <dbReference type="EMBL" id="CUX80452.1"/>
    </source>
</evidence>
<keyword evidence="2" id="KW-1185">Reference proteome</keyword>
<comment type="caution">
    <text evidence="1">The sequence shown here is derived from an EMBL/GenBank/DDBJ whole genome shotgun (WGS) entry which is preliminary data.</text>
</comment>
<gene>
    <name evidence="1" type="ORF">Ga0058931_1144</name>
</gene>
<dbReference type="Proteomes" id="UP000182045">
    <property type="component" value="Unassembled WGS sequence"/>
</dbReference>
<proteinExistence type="predicted"/>
<name>A0ABM9VRM8_9RHOB</name>
<reference evidence="1 2" key="1">
    <citation type="submission" date="2016-01" db="EMBL/GenBank/DDBJ databases">
        <authorList>
            <person name="Varghese N."/>
        </authorList>
    </citation>
    <scope>NUCLEOTIDE SEQUENCE [LARGE SCALE GENOMIC DNA]</scope>
    <source>
        <strain evidence="1 2">HL-91</strain>
    </source>
</reference>
<accession>A0ABM9VRM8</accession>
<dbReference type="EMBL" id="FBYC01000004">
    <property type="protein sequence ID" value="CUX80452.1"/>
    <property type="molecule type" value="Genomic_DNA"/>
</dbReference>
<sequence length="42" mass="4748">MPYDTHNRWVHGVLAEASQALPALPWSRAAKRARRLAVARSH</sequence>
<dbReference type="RefSeq" id="WP_281179084.1">
    <property type="nucleotide sequence ID" value="NZ_FBYC01000004.1"/>
</dbReference>
<evidence type="ECO:0000313" key="2">
    <source>
        <dbReference type="Proteomes" id="UP000182045"/>
    </source>
</evidence>
<organism evidence="1 2">
    <name type="scientific">Roseibaca calidilacus</name>
    <dbReference type="NCBI Taxonomy" id="1666912"/>
    <lineage>
        <taxon>Bacteria</taxon>
        <taxon>Pseudomonadati</taxon>
        <taxon>Pseudomonadota</taxon>
        <taxon>Alphaproteobacteria</taxon>
        <taxon>Rhodobacterales</taxon>
        <taxon>Paracoccaceae</taxon>
        <taxon>Roseinatronobacter</taxon>
    </lineage>
</organism>
<protein>
    <submittedName>
        <fullName evidence="1">Uncharacterized protein</fullName>
    </submittedName>
</protein>